<comment type="subcellular location">
    <subcellularLocation>
        <location evidence="1">Cell membrane</location>
        <topology evidence="1">Multi-pass membrane protein</topology>
    </subcellularLocation>
</comment>
<keyword evidence="13" id="KW-1185">Reference proteome</keyword>
<dbReference type="PANTHER" id="PTHR24228">
    <property type="entry name" value="B2 BRADYKININ RECEPTOR/ANGIOTENSIN II RECEPTOR"/>
    <property type="match status" value="1"/>
</dbReference>
<evidence type="ECO:0000256" key="4">
    <source>
        <dbReference type="ARBA" id="ARBA00022989"/>
    </source>
</evidence>
<sequence length="340" mass="38058">MGNNTTFQLTNSTSLDGPNWTFTPCSTLFIQISAILGSGSIPYLFVRDRTLLTPFTIYVANLFVANLGNAFLFYSIEMINDVYSVWWMGHAACTYHNYTSWIFGGAMYNSHALIALNRLWAVTFPVSYRRYHRKRFALGVCAATWIYLHAGFLPGIIQDASWYRLPGETNSCQVNGGALQVFAWTTQILMYDLPEVVVISVYPVICYKTWKRRRAHNVRPSASGHTGHGPSGTAVVTSHGVTSGTGPGARLESRQVNYGFLSLTLMTMAVFICYTPAQVYYERARRHGDSTTDQRVIDVQMSLLSKADIFHRVWTDQAQGIPVAGHHGNAAIMKKRCEDH</sequence>
<keyword evidence="6 10" id="KW-0472">Membrane</keyword>
<evidence type="ECO:0000259" key="11">
    <source>
        <dbReference type="PROSITE" id="PS50262"/>
    </source>
</evidence>
<dbReference type="STRING" id="947166.A0A1D1VX88"/>
<dbReference type="OrthoDB" id="10577622at2759"/>
<evidence type="ECO:0000256" key="7">
    <source>
        <dbReference type="ARBA" id="ARBA00023170"/>
    </source>
</evidence>
<feature type="compositionally biased region" description="Polar residues" evidence="9">
    <location>
        <begin position="234"/>
        <end position="244"/>
    </location>
</feature>
<feature type="domain" description="G-protein coupled receptors family 1 profile" evidence="11">
    <location>
        <begin position="37"/>
        <end position="281"/>
    </location>
</feature>
<keyword evidence="3 10" id="KW-0812">Transmembrane</keyword>
<feature type="transmembrane region" description="Helical" evidence="10">
    <location>
        <begin position="136"/>
        <end position="157"/>
    </location>
</feature>
<dbReference type="InterPro" id="IPR017452">
    <property type="entry name" value="GPCR_Rhodpsn_7TM"/>
</dbReference>
<keyword evidence="8" id="KW-0807">Transducer</keyword>
<evidence type="ECO:0000256" key="8">
    <source>
        <dbReference type="ARBA" id="ARBA00023224"/>
    </source>
</evidence>
<organism evidence="12 13">
    <name type="scientific">Ramazzottius varieornatus</name>
    <name type="common">Water bear</name>
    <name type="synonym">Tardigrade</name>
    <dbReference type="NCBI Taxonomy" id="947166"/>
    <lineage>
        <taxon>Eukaryota</taxon>
        <taxon>Metazoa</taxon>
        <taxon>Ecdysozoa</taxon>
        <taxon>Tardigrada</taxon>
        <taxon>Eutardigrada</taxon>
        <taxon>Parachela</taxon>
        <taxon>Hypsibioidea</taxon>
        <taxon>Ramazzottiidae</taxon>
        <taxon>Ramazzottius</taxon>
    </lineage>
</organism>
<dbReference type="Pfam" id="PF00001">
    <property type="entry name" value="7tm_1"/>
    <property type="match status" value="1"/>
</dbReference>
<gene>
    <name evidence="12" type="primary">RvY_16096-1</name>
    <name evidence="12" type="synonym">RvY_16096.1</name>
    <name evidence="12" type="ORF">RvY_16096</name>
</gene>
<evidence type="ECO:0000256" key="5">
    <source>
        <dbReference type="ARBA" id="ARBA00023040"/>
    </source>
</evidence>
<reference evidence="12 13" key="1">
    <citation type="journal article" date="2016" name="Nat. Commun.">
        <title>Extremotolerant tardigrade genome and improved radiotolerance of human cultured cells by tardigrade-unique protein.</title>
        <authorList>
            <person name="Hashimoto T."/>
            <person name="Horikawa D.D."/>
            <person name="Saito Y."/>
            <person name="Kuwahara H."/>
            <person name="Kozuka-Hata H."/>
            <person name="Shin-I T."/>
            <person name="Minakuchi Y."/>
            <person name="Ohishi K."/>
            <person name="Motoyama A."/>
            <person name="Aizu T."/>
            <person name="Enomoto A."/>
            <person name="Kondo K."/>
            <person name="Tanaka S."/>
            <person name="Hara Y."/>
            <person name="Koshikawa S."/>
            <person name="Sagara H."/>
            <person name="Miura T."/>
            <person name="Yokobori S."/>
            <person name="Miyagawa K."/>
            <person name="Suzuki Y."/>
            <person name="Kubo T."/>
            <person name="Oyama M."/>
            <person name="Kohara Y."/>
            <person name="Fujiyama A."/>
            <person name="Arakawa K."/>
            <person name="Katayama T."/>
            <person name="Toyoda A."/>
            <person name="Kunieda T."/>
        </authorList>
    </citation>
    <scope>NUCLEOTIDE SEQUENCE [LARGE SCALE GENOMIC DNA]</scope>
    <source>
        <strain evidence="12 13">YOKOZUNA-1</strain>
    </source>
</reference>
<dbReference type="AlphaFoldDB" id="A0A1D1VX88"/>
<accession>A0A1D1VX88</accession>
<evidence type="ECO:0000256" key="3">
    <source>
        <dbReference type="ARBA" id="ARBA00022692"/>
    </source>
</evidence>
<feature type="transmembrane region" description="Helical" evidence="10">
    <location>
        <begin position="57"/>
        <end position="76"/>
    </location>
</feature>
<evidence type="ECO:0000256" key="10">
    <source>
        <dbReference type="SAM" id="Phobius"/>
    </source>
</evidence>
<evidence type="ECO:0000256" key="2">
    <source>
        <dbReference type="ARBA" id="ARBA00022475"/>
    </source>
</evidence>
<evidence type="ECO:0000256" key="1">
    <source>
        <dbReference type="ARBA" id="ARBA00004651"/>
    </source>
</evidence>
<keyword evidence="4 10" id="KW-1133">Transmembrane helix</keyword>
<proteinExistence type="predicted"/>
<feature type="region of interest" description="Disordered" evidence="9">
    <location>
        <begin position="218"/>
        <end position="248"/>
    </location>
</feature>
<evidence type="ECO:0000313" key="13">
    <source>
        <dbReference type="Proteomes" id="UP000186922"/>
    </source>
</evidence>
<keyword evidence="5" id="KW-0297">G-protein coupled receptor</keyword>
<name>A0A1D1VX88_RAMVA</name>
<dbReference type="GO" id="GO:0005886">
    <property type="term" value="C:plasma membrane"/>
    <property type="evidence" value="ECO:0007669"/>
    <property type="project" value="UniProtKB-SubCell"/>
</dbReference>
<feature type="transmembrane region" description="Helical" evidence="10">
    <location>
        <begin position="258"/>
        <end position="277"/>
    </location>
</feature>
<dbReference type="Gene3D" id="1.20.1070.10">
    <property type="entry name" value="Rhodopsin 7-helix transmembrane proteins"/>
    <property type="match status" value="1"/>
</dbReference>
<feature type="transmembrane region" description="Helical" evidence="10">
    <location>
        <begin position="96"/>
        <end position="116"/>
    </location>
</feature>
<dbReference type="GO" id="GO:0004930">
    <property type="term" value="F:G protein-coupled receptor activity"/>
    <property type="evidence" value="ECO:0007669"/>
    <property type="project" value="UniProtKB-KW"/>
</dbReference>
<protein>
    <recommendedName>
        <fullName evidence="11">G-protein coupled receptors family 1 profile domain-containing protein</fullName>
    </recommendedName>
</protein>
<evidence type="ECO:0000313" key="12">
    <source>
        <dbReference type="EMBL" id="GAV06057.1"/>
    </source>
</evidence>
<comment type="caution">
    <text evidence="12">The sequence shown here is derived from an EMBL/GenBank/DDBJ whole genome shotgun (WGS) entry which is preliminary data.</text>
</comment>
<keyword evidence="2" id="KW-1003">Cell membrane</keyword>
<dbReference type="Proteomes" id="UP000186922">
    <property type="component" value="Unassembled WGS sequence"/>
</dbReference>
<feature type="transmembrane region" description="Helical" evidence="10">
    <location>
        <begin position="20"/>
        <end position="45"/>
    </location>
</feature>
<dbReference type="PROSITE" id="PS50262">
    <property type="entry name" value="G_PROTEIN_RECEP_F1_2"/>
    <property type="match status" value="1"/>
</dbReference>
<dbReference type="CDD" id="cd00637">
    <property type="entry name" value="7tm_classA_rhodopsin-like"/>
    <property type="match status" value="1"/>
</dbReference>
<dbReference type="PANTHER" id="PTHR24228:SF59">
    <property type="entry name" value="NEUROPEPTIDE RECEPTOR 15"/>
    <property type="match status" value="1"/>
</dbReference>
<keyword evidence="7" id="KW-0675">Receptor</keyword>
<dbReference type="SUPFAM" id="SSF81321">
    <property type="entry name" value="Family A G protein-coupled receptor-like"/>
    <property type="match status" value="1"/>
</dbReference>
<evidence type="ECO:0000256" key="9">
    <source>
        <dbReference type="SAM" id="MobiDB-lite"/>
    </source>
</evidence>
<dbReference type="EMBL" id="BDGG01000013">
    <property type="protein sequence ID" value="GAV06057.1"/>
    <property type="molecule type" value="Genomic_DNA"/>
</dbReference>
<dbReference type="InterPro" id="IPR000276">
    <property type="entry name" value="GPCR_Rhodpsn"/>
</dbReference>
<evidence type="ECO:0000256" key="6">
    <source>
        <dbReference type="ARBA" id="ARBA00023136"/>
    </source>
</evidence>